<organism evidence="7 8">
    <name type="scientific">Pyramidobacter porci</name>
    <dbReference type="NCBI Taxonomy" id="2605789"/>
    <lineage>
        <taxon>Bacteria</taxon>
        <taxon>Thermotogati</taxon>
        <taxon>Synergistota</taxon>
        <taxon>Synergistia</taxon>
        <taxon>Synergistales</taxon>
        <taxon>Dethiosulfovibrionaceae</taxon>
        <taxon>Pyramidobacter</taxon>
    </lineage>
</organism>
<keyword evidence="2" id="KW-1003">Cell membrane</keyword>
<keyword evidence="5 6" id="KW-0472">Membrane</keyword>
<dbReference type="Proteomes" id="UP000473699">
    <property type="component" value="Unassembled WGS sequence"/>
</dbReference>
<dbReference type="EMBL" id="VUNH01000008">
    <property type="protein sequence ID" value="MST56020.1"/>
    <property type="molecule type" value="Genomic_DNA"/>
</dbReference>
<comment type="subcellular location">
    <subcellularLocation>
        <location evidence="1">Cell membrane</location>
        <topology evidence="1">Multi-pass membrane protein</topology>
    </subcellularLocation>
</comment>
<reference evidence="7 8" key="1">
    <citation type="submission" date="2019-08" db="EMBL/GenBank/DDBJ databases">
        <title>In-depth cultivation of the pig gut microbiome towards novel bacterial diversity and tailored functional studies.</title>
        <authorList>
            <person name="Wylensek D."/>
            <person name="Hitch T.C.A."/>
            <person name="Clavel T."/>
        </authorList>
    </citation>
    <scope>NUCLEOTIDE SEQUENCE [LARGE SCALE GENOMIC DNA]</scope>
    <source>
        <strain evidence="7 8">SM-530-WT-4B</strain>
    </source>
</reference>
<feature type="transmembrane region" description="Helical" evidence="6">
    <location>
        <begin position="12"/>
        <end position="28"/>
    </location>
</feature>
<feature type="transmembrane region" description="Helical" evidence="6">
    <location>
        <begin position="151"/>
        <end position="170"/>
    </location>
</feature>
<feature type="transmembrane region" description="Helical" evidence="6">
    <location>
        <begin position="351"/>
        <end position="371"/>
    </location>
</feature>
<evidence type="ECO:0000256" key="4">
    <source>
        <dbReference type="ARBA" id="ARBA00022989"/>
    </source>
</evidence>
<dbReference type="InterPro" id="IPR011701">
    <property type="entry name" value="MFS"/>
</dbReference>
<dbReference type="InterPro" id="IPR052425">
    <property type="entry name" value="Uncharacterized_MFS-type"/>
</dbReference>
<dbReference type="AlphaFoldDB" id="A0A6L5YCV2"/>
<dbReference type="GO" id="GO:0022857">
    <property type="term" value="F:transmembrane transporter activity"/>
    <property type="evidence" value="ECO:0007669"/>
    <property type="project" value="InterPro"/>
</dbReference>
<evidence type="ECO:0000256" key="2">
    <source>
        <dbReference type="ARBA" id="ARBA00022475"/>
    </source>
</evidence>
<feature type="transmembrane region" description="Helical" evidence="6">
    <location>
        <begin position="182"/>
        <end position="201"/>
    </location>
</feature>
<dbReference type="RefSeq" id="WP_326830912.1">
    <property type="nucleotide sequence ID" value="NZ_VUNH01000008.1"/>
</dbReference>
<gene>
    <name evidence="7" type="ORF">FYJ74_08250</name>
</gene>
<keyword evidence="3 6" id="KW-0812">Transmembrane</keyword>
<sequence>MNERVNENKDLKRAALSFIVLMGVVSLFSDMTHEGGKSILGAYLSLTGASAAAVGFVSGFGELIGYSLRCATGRLADRTKRYWLLTIVGYAVDLLAVPALALVPENGWLWAAALIVAERAGKAVKKPAKDTLLSFAAAQNGVGRSFALQEFLDQLGAFLGPAALFAVMYFKGSGDSLADYRRCFALLAAPALVTLGLLLAARRLFPRPENFEPDTKRGAAGRFAPGKKFTIYISGISLFALGFMDFAMISMHVSRRGLMPPGALPLLYAAAMGVDAAAALAFGWLYDRWGMKALALSALLTAPFSALIFLLPGGGALYAGAALWGAGMGAQESILKAAVATLVPKECRSSGYGSFQAAFGVCLFAGGWLMGCLYDRSPAGMAIFSMSAELGAAALFWRTARPERGGEGKAAA</sequence>
<accession>A0A6L5YCV2</accession>
<dbReference type="PANTHER" id="PTHR42688:SF1">
    <property type="entry name" value="BLR5212 PROTEIN"/>
    <property type="match status" value="1"/>
</dbReference>
<keyword evidence="8" id="KW-1185">Reference proteome</keyword>
<dbReference type="Gene3D" id="1.20.1250.20">
    <property type="entry name" value="MFS general substrate transporter like domains"/>
    <property type="match status" value="2"/>
</dbReference>
<feature type="transmembrane region" description="Helical" evidence="6">
    <location>
        <begin position="306"/>
        <end position="330"/>
    </location>
</feature>
<dbReference type="GO" id="GO:0005886">
    <property type="term" value="C:plasma membrane"/>
    <property type="evidence" value="ECO:0007669"/>
    <property type="project" value="UniProtKB-SubCell"/>
</dbReference>
<dbReference type="Pfam" id="PF07690">
    <property type="entry name" value="MFS_1"/>
    <property type="match status" value="1"/>
</dbReference>
<feature type="transmembrane region" description="Helical" evidence="6">
    <location>
        <begin position="40"/>
        <end position="61"/>
    </location>
</feature>
<protein>
    <submittedName>
        <fullName evidence="7">MFS transporter</fullName>
    </submittedName>
</protein>
<evidence type="ECO:0000313" key="7">
    <source>
        <dbReference type="EMBL" id="MST56020.1"/>
    </source>
</evidence>
<evidence type="ECO:0000313" key="8">
    <source>
        <dbReference type="Proteomes" id="UP000473699"/>
    </source>
</evidence>
<dbReference type="PANTHER" id="PTHR42688">
    <property type="entry name" value="CONSERVED PROTEIN"/>
    <property type="match status" value="1"/>
</dbReference>
<feature type="transmembrane region" description="Helical" evidence="6">
    <location>
        <begin position="266"/>
        <end position="286"/>
    </location>
</feature>
<dbReference type="InterPro" id="IPR036259">
    <property type="entry name" value="MFS_trans_sf"/>
</dbReference>
<comment type="caution">
    <text evidence="7">The sequence shown here is derived from an EMBL/GenBank/DDBJ whole genome shotgun (WGS) entry which is preliminary data.</text>
</comment>
<feature type="transmembrane region" description="Helical" evidence="6">
    <location>
        <begin position="82"/>
        <end position="103"/>
    </location>
</feature>
<name>A0A6L5YCV2_9BACT</name>
<feature type="transmembrane region" description="Helical" evidence="6">
    <location>
        <begin position="231"/>
        <end position="254"/>
    </location>
</feature>
<dbReference type="SUPFAM" id="SSF103473">
    <property type="entry name" value="MFS general substrate transporter"/>
    <property type="match status" value="1"/>
</dbReference>
<proteinExistence type="predicted"/>
<keyword evidence="4 6" id="KW-1133">Transmembrane helix</keyword>
<evidence type="ECO:0000256" key="1">
    <source>
        <dbReference type="ARBA" id="ARBA00004651"/>
    </source>
</evidence>
<evidence type="ECO:0000256" key="3">
    <source>
        <dbReference type="ARBA" id="ARBA00022692"/>
    </source>
</evidence>
<dbReference type="CDD" id="cd17370">
    <property type="entry name" value="MFS_MJ1317_like"/>
    <property type="match status" value="1"/>
</dbReference>
<evidence type="ECO:0000256" key="6">
    <source>
        <dbReference type="SAM" id="Phobius"/>
    </source>
</evidence>
<evidence type="ECO:0000256" key="5">
    <source>
        <dbReference type="ARBA" id="ARBA00023136"/>
    </source>
</evidence>